<gene>
    <name evidence="1" type="ORF">DFQ59_101834</name>
</gene>
<keyword evidence="2" id="KW-1185">Reference proteome</keyword>
<name>A0A369CHX6_9GAMM</name>
<evidence type="ECO:0000313" key="1">
    <source>
        <dbReference type="EMBL" id="RCX33529.1"/>
    </source>
</evidence>
<sequence>MNIAVLKTGLFPDRETVEEGLSHFETTYFVYTYDATRPGLTDADWDQALDELLAAERVVVV</sequence>
<evidence type="ECO:0000313" key="2">
    <source>
        <dbReference type="Proteomes" id="UP000252707"/>
    </source>
</evidence>
<comment type="caution">
    <text evidence="1">The sequence shown here is derived from an EMBL/GenBank/DDBJ whole genome shotgun (WGS) entry which is preliminary data.</text>
</comment>
<dbReference type="EMBL" id="QPJY01000001">
    <property type="protein sequence ID" value="RCX33529.1"/>
    <property type="molecule type" value="Genomic_DNA"/>
</dbReference>
<dbReference type="AlphaFoldDB" id="A0A369CHX6"/>
<dbReference type="Proteomes" id="UP000252707">
    <property type="component" value="Unassembled WGS sequence"/>
</dbReference>
<protein>
    <recommendedName>
        <fullName evidence="3">D-isomer specific 2-hydroxyacid dehydrogenase-like protein</fullName>
    </recommendedName>
</protein>
<dbReference type="RefSeq" id="WP_114278356.1">
    <property type="nucleotide sequence ID" value="NZ_QPJY01000001.1"/>
</dbReference>
<organism evidence="1 2">
    <name type="scientific">Thioalbus denitrificans</name>
    <dbReference type="NCBI Taxonomy" id="547122"/>
    <lineage>
        <taxon>Bacteria</taxon>
        <taxon>Pseudomonadati</taxon>
        <taxon>Pseudomonadota</taxon>
        <taxon>Gammaproteobacteria</taxon>
        <taxon>Chromatiales</taxon>
        <taxon>Ectothiorhodospiraceae</taxon>
        <taxon>Thioalbus</taxon>
    </lineage>
</organism>
<evidence type="ECO:0008006" key="3">
    <source>
        <dbReference type="Google" id="ProtNLM"/>
    </source>
</evidence>
<dbReference type="OrthoDB" id="7064621at2"/>
<proteinExistence type="predicted"/>
<accession>A0A369CHX6</accession>
<reference evidence="1 2" key="1">
    <citation type="submission" date="2018-07" db="EMBL/GenBank/DDBJ databases">
        <title>Genomic Encyclopedia of Type Strains, Phase IV (KMG-IV): sequencing the most valuable type-strain genomes for metagenomic binning, comparative biology and taxonomic classification.</title>
        <authorList>
            <person name="Goeker M."/>
        </authorList>
    </citation>
    <scope>NUCLEOTIDE SEQUENCE [LARGE SCALE GENOMIC DNA]</scope>
    <source>
        <strain evidence="1 2">DSM 26407</strain>
    </source>
</reference>